<dbReference type="STRING" id="1901.BB341_25490"/>
<protein>
    <submittedName>
        <fullName evidence="1">Uncharacterized protein</fullName>
    </submittedName>
</protein>
<dbReference type="InterPro" id="IPR036648">
    <property type="entry name" value="CN_Hdrase_a/SCN_Hdrase_g_sf"/>
</dbReference>
<organism evidence="1 2">
    <name type="scientific">Streptomyces clavuligerus</name>
    <dbReference type="NCBI Taxonomy" id="1901"/>
    <lineage>
        <taxon>Bacteria</taxon>
        <taxon>Bacillati</taxon>
        <taxon>Actinomycetota</taxon>
        <taxon>Actinomycetes</taxon>
        <taxon>Kitasatosporales</taxon>
        <taxon>Streptomycetaceae</taxon>
        <taxon>Streptomyces</taxon>
    </lineage>
</organism>
<keyword evidence="2" id="KW-1185">Reference proteome</keyword>
<dbReference type="GO" id="GO:0046914">
    <property type="term" value="F:transition metal ion binding"/>
    <property type="evidence" value="ECO:0007669"/>
    <property type="project" value="InterPro"/>
</dbReference>
<evidence type="ECO:0000313" key="1">
    <source>
        <dbReference type="EMBL" id="EFG05552.1"/>
    </source>
</evidence>
<dbReference type="EMBL" id="CM000913">
    <property type="protein sequence ID" value="EFG05552.1"/>
    <property type="molecule type" value="Genomic_DNA"/>
</dbReference>
<name>E2Q9D2_STRCL</name>
<dbReference type="eggNOG" id="ENOG5030R8V">
    <property type="taxonomic scope" value="Bacteria"/>
</dbReference>
<sequence length="124" mass="13452">MEDLVNDALLLASEPVTDLTSTNPPAAGAVRDQALAQEWLVELMARTWLEPALADRYRTDARSVLDEYGYTLPVGAQAPALPDTPVSELSIEELNLPVIVHSTGTYCIQMDSVSLSAANRTILR</sequence>
<dbReference type="InterPro" id="IPR027615">
    <property type="entry name" value="TOMM_nitrile_2"/>
</dbReference>
<dbReference type="NCBIfam" id="TIGR04351">
    <property type="entry name" value="TOMM_nitrile_2"/>
    <property type="match status" value="1"/>
</dbReference>
<accession>E2Q9D2</accession>
<evidence type="ECO:0000313" key="2">
    <source>
        <dbReference type="Proteomes" id="UP000002357"/>
    </source>
</evidence>
<dbReference type="SUPFAM" id="SSF56209">
    <property type="entry name" value="Nitrile hydratase alpha chain"/>
    <property type="match status" value="1"/>
</dbReference>
<gene>
    <name evidence="1" type="ORF">SCLAV_0476</name>
</gene>
<proteinExistence type="predicted"/>
<dbReference type="GO" id="GO:0003824">
    <property type="term" value="F:catalytic activity"/>
    <property type="evidence" value="ECO:0007669"/>
    <property type="project" value="InterPro"/>
</dbReference>
<reference evidence="1 2" key="1">
    <citation type="journal article" date="2010" name="Genome Biol. Evol.">
        <title>The sequence of a 1.8-mb bacterial linear plasmid reveals a rich evolutionary reservoir of secondary metabolic pathways.</title>
        <authorList>
            <person name="Medema M.H."/>
            <person name="Trefzer A."/>
            <person name="Kovalchuk A."/>
            <person name="van den Berg M."/>
            <person name="Mueller U."/>
            <person name="Heijne W."/>
            <person name="Wu L."/>
            <person name="Alam M.T."/>
            <person name="Ronning C.M."/>
            <person name="Nierman W.C."/>
            <person name="Bovenberg R.A.L."/>
            <person name="Breitling R."/>
            <person name="Takano E."/>
        </authorList>
    </citation>
    <scope>NUCLEOTIDE SEQUENCE [LARGE SCALE GENOMIC DNA]</scope>
    <source>
        <strain evidence="2">ATCC 27064 / DSM 738 / JCM 4710 / NBRC 13307 / NCIMB 12785 / NRRL 3585 / VKM Ac-602</strain>
    </source>
</reference>
<dbReference type="AlphaFoldDB" id="E2Q9D2"/>
<dbReference type="Proteomes" id="UP000002357">
    <property type="component" value="Chromosome"/>
</dbReference>